<dbReference type="STRING" id="1255658.FM114_04480"/>
<gene>
    <name evidence="2" type="ORF">FM114_04480</name>
</gene>
<dbReference type="Proteomes" id="UP000188342">
    <property type="component" value="Unassembled WGS sequence"/>
</dbReference>
<evidence type="ECO:0000313" key="2">
    <source>
        <dbReference type="EMBL" id="SJN24911.1"/>
    </source>
</evidence>
<keyword evidence="3" id="KW-1185">Reference proteome</keyword>
<feature type="region of interest" description="Disordered" evidence="1">
    <location>
        <begin position="1"/>
        <end position="43"/>
    </location>
</feature>
<dbReference type="AlphaFoldDB" id="A0A1R4IYF4"/>
<protein>
    <submittedName>
        <fullName evidence="2">Uncharacterized protein</fullName>
    </submittedName>
</protein>
<sequence length="43" mass="4958">MGIFWTRPTIDHGRRQTTGCPDEHSSFRPHPERSPLVHLIPHG</sequence>
<proteinExistence type="predicted"/>
<dbReference type="EMBL" id="FUKQ01000017">
    <property type="protein sequence ID" value="SJN24911.1"/>
    <property type="molecule type" value="Genomic_DNA"/>
</dbReference>
<accession>A0A1R4IYF4</accession>
<organism evidence="2 3">
    <name type="scientific">Luteococcus japonicus LSP_Lj1</name>
    <dbReference type="NCBI Taxonomy" id="1255658"/>
    <lineage>
        <taxon>Bacteria</taxon>
        <taxon>Bacillati</taxon>
        <taxon>Actinomycetota</taxon>
        <taxon>Actinomycetes</taxon>
        <taxon>Propionibacteriales</taxon>
        <taxon>Propionibacteriaceae</taxon>
        <taxon>Luteococcus</taxon>
    </lineage>
</organism>
<name>A0A1R4IYF4_9ACTN</name>
<evidence type="ECO:0000256" key="1">
    <source>
        <dbReference type="SAM" id="MobiDB-lite"/>
    </source>
</evidence>
<evidence type="ECO:0000313" key="3">
    <source>
        <dbReference type="Proteomes" id="UP000188342"/>
    </source>
</evidence>
<feature type="compositionally biased region" description="Basic and acidic residues" evidence="1">
    <location>
        <begin position="21"/>
        <end position="35"/>
    </location>
</feature>
<reference evidence="2 3" key="1">
    <citation type="submission" date="2017-02" db="EMBL/GenBank/DDBJ databases">
        <authorList>
            <person name="Peterson S.W."/>
        </authorList>
    </citation>
    <scope>NUCLEOTIDE SEQUENCE [LARGE SCALE GENOMIC DNA]</scope>
    <source>
        <strain evidence="2 3">LSP_Lj1</strain>
    </source>
</reference>